<protein>
    <submittedName>
        <fullName evidence="6">Sigma-70 family RNA polymerase sigma factor</fullName>
    </submittedName>
</protein>
<dbReference type="InterPro" id="IPR014284">
    <property type="entry name" value="RNA_pol_sigma-70_dom"/>
</dbReference>
<dbReference type="NCBIfam" id="TIGR02937">
    <property type="entry name" value="sigma70-ECF"/>
    <property type="match status" value="1"/>
</dbReference>
<dbReference type="Gene3D" id="1.10.1740.10">
    <property type="match status" value="1"/>
</dbReference>
<dbReference type="Proteomes" id="UP001156441">
    <property type="component" value="Unassembled WGS sequence"/>
</dbReference>
<dbReference type="InterPro" id="IPR013324">
    <property type="entry name" value="RNA_pol_sigma_r3/r4-like"/>
</dbReference>
<feature type="domain" description="RNA polymerase sigma-70 region 4" evidence="5">
    <location>
        <begin position="122"/>
        <end position="169"/>
    </location>
</feature>
<evidence type="ECO:0000313" key="7">
    <source>
        <dbReference type="Proteomes" id="UP001156441"/>
    </source>
</evidence>
<keyword evidence="1" id="KW-0805">Transcription regulation</keyword>
<evidence type="ECO:0000256" key="4">
    <source>
        <dbReference type="ARBA" id="ARBA00023163"/>
    </source>
</evidence>
<sequence length="193" mass="21786">MNWGQLYTDYRETVAEVARRGLRGRCDAENDADDVVNDVFAAVLTNPPPTPCDWQALLVDITVRQVRRRMCRPGRGAAPLTIDDLAGLADDLVVMLPVEDAAMIAIRRVNAGEVRKRILRVMDYMTDRQRQITRLRLFEGLSVGEIAQAMNTSSSNISQIVIRCLAKLQPVLTQFDTFDEDDLEGVRPPRRPY</sequence>
<keyword evidence="4" id="KW-0804">Transcription</keyword>
<comment type="caution">
    <text evidence="6">The sequence shown here is derived from an EMBL/GenBank/DDBJ whole genome shotgun (WGS) entry which is preliminary data.</text>
</comment>
<gene>
    <name evidence="6" type="ORF">JT362_07345</name>
</gene>
<dbReference type="InterPro" id="IPR007630">
    <property type="entry name" value="RNA_pol_sigma70_r4"/>
</dbReference>
<dbReference type="PANTHER" id="PTHR43133:SF8">
    <property type="entry name" value="RNA POLYMERASE SIGMA FACTOR HI_1459-RELATED"/>
    <property type="match status" value="1"/>
</dbReference>
<dbReference type="EMBL" id="JAFFZE010000006">
    <property type="protein sequence ID" value="MCT2582929.1"/>
    <property type="molecule type" value="Genomic_DNA"/>
</dbReference>
<proteinExistence type="predicted"/>
<reference evidence="6 7" key="1">
    <citation type="submission" date="2021-02" db="EMBL/GenBank/DDBJ databases">
        <title>Actinophytocola xerophila sp. nov., isolated from soil of cotton cropping field.</title>
        <authorList>
            <person name="Huang R."/>
            <person name="Chen X."/>
            <person name="Ge X."/>
            <person name="Liu W."/>
        </authorList>
    </citation>
    <scope>NUCLEOTIDE SEQUENCE [LARGE SCALE GENOMIC DNA]</scope>
    <source>
        <strain evidence="6 7">S1-96</strain>
    </source>
</reference>
<organism evidence="6 7">
    <name type="scientific">Actinophytocola gossypii</name>
    <dbReference type="NCBI Taxonomy" id="2812003"/>
    <lineage>
        <taxon>Bacteria</taxon>
        <taxon>Bacillati</taxon>
        <taxon>Actinomycetota</taxon>
        <taxon>Actinomycetes</taxon>
        <taxon>Pseudonocardiales</taxon>
        <taxon>Pseudonocardiaceae</taxon>
    </lineage>
</organism>
<dbReference type="Gene3D" id="1.10.10.10">
    <property type="entry name" value="Winged helix-like DNA-binding domain superfamily/Winged helix DNA-binding domain"/>
    <property type="match status" value="1"/>
</dbReference>
<keyword evidence="3" id="KW-0238">DNA-binding</keyword>
<keyword evidence="2" id="KW-0731">Sigma factor</keyword>
<accession>A0ABT2J4X9</accession>
<evidence type="ECO:0000256" key="1">
    <source>
        <dbReference type="ARBA" id="ARBA00023015"/>
    </source>
</evidence>
<evidence type="ECO:0000256" key="3">
    <source>
        <dbReference type="ARBA" id="ARBA00023125"/>
    </source>
</evidence>
<dbReference type="SUPFAM" id="SSF88659">
    <property type="entry name" value="Sigma3 and sigma4 domains of RNA polymerase sigma factors"/>
    <property type="match status" value="1"/>
</dbReference>
<dbReference type="CDD" id="cd06171">
    <property type="entry name" value="Sigma70_r4"/>
    <property type="match status" value="1"/>
</dbReference>
<evidence type="ECO:0000256" key="2">
    <source>
        <dbReference type="ARBA" id="ARBA00023082"/>
    </source>
</evidence>
<dbReference type="RefSeq" id="WP_260190266.1">
    <property type="nucleotide sequence ID" value="NZ_JAFFZE010000006.1"/>
</dbReference>
<evidence type="ECO:0000313" key="6">
    <source>
        <dbReference type="EMBL" id="MCT2582929.1"/>
    </source>
</evidence>
<evidence type="ECO:0000259" key="5">
    <source>
        <dbReference type="Pfam" id="PF04545"/>
    </source>
</evidence>
<dbReference type="InterPro" id="IPR039425">
    <property type="entry name" value="RNA_pol_sigma-70-like"/>
</dbReference>
<name>A0ABT2J4X9_9PSEU</name>
<dbReference type="Pfam" id="PF04545">
    <property type="entry name" value="Sigma70_r4"/>
    <property type="match status" value="1"/>
</dbReference>
<dbReference type="PANTHER" id="PTHR43133">
    <property type="entry name" value="RNA POLYMERASE ECF-TYPE SIGMA FACTO"/>
    <property type="match status" value="1"/>
</dbReference>
<dbReference type="InterPro" id="IPR036388">
    <property type="entry name" value="WH-like_DNA-bd_sf"/>
</dbReference>
<keyword evidence="7" id="KW-1185">Reference proteome</keyword>